<protein>
    <submittedName>
        <fullName evidence="2">Uncharacterized protein</fullName>
    </submittedName>
</protein>
<reference evidence="2" key="1">
    <citation type="journal article" date="2020" name="Cell">
        <title>Large-Scale Comparative Analyses of Tick Genomes Elucidate Their Genetic Diversity and Vector Capacities.</title>
        <authorList>
            <consortium name="Tick Genome and Microbiome Consortium (TIGMIC)"/>
            <person name="Jia N."/>
            <person name="Wang J."/>
            <person name="Shi W."/>
            <person name="Du L."/>
            <person name="Sun Y."/>
            <person name="Zhan W."/>
            <person name="Jiang J.F."/>
            <person name="Wang Q."/>
            <person name="Zhang B."/>
            <person name="Ji P."/>
            <person name="Bell-Sakyi L."/>
            <person name="Cui X.M."/>
            <person name="Yuan T.T."/>
            <person name="Jiang B.G."/>
            <person name="Yang W.F."/>
            <person name="Lam T.T."/>
            <person name="Chang Q.C."/>
            <person name="Ding S.J."/>
            <person name="Wang X.J."/>
            <person name="Zhu J.G."/>
            <person name="Ruan X.D."/>
            <person name="Zhao L."/>
            <person name="Wei J.T."/>
            <person name="Ye R.Z."/>
            <person name="Que T.C."/>
            <person name="Du C.H."/>
            <person name="Zhou Y.H."/>
            <person name="Cheng J.X."/>
            <person name="Dai P.F."/>
            <person name="Guo W.B."/>
            <person name="Han X.H."/>
            <person name="Huang E.J."/>
            <person name="Li L.F."/>
            <person name="Wei W."/>
            <person name="Gao Y.C."/>
            <person name="Liu J.Z."/>
            <person name="Shao H.Z."/>
            <person name="Wang X."/>
            <person name="Wang C.C."/>
            <person name="Yang T.C."/>
            <person name="Huo Q.B."/>
            <person name="Li W."/>
            <person name="Chen H.Y."/>
            <person name="Chen S.E."/>
            <person name="Zhou L.G."/>
            <person name="Ni X.B."/>
            <person name="Tian J.H."/>
            <person name="Sheng Y."/>
            <person name="Liu T."/>
            <person name="Pan Y.S."/>
            <person name="Xia L.Y."/>
            <person name="Li J."/>
            <person name="Zhao F."/>
            <person name="Cao W.C."/>
        </authorList>
    </citation>
    <scope>NUCLEOTIDE SEQUENCE</scope>
    <source>
        <strain evidence="2">Rmic-2018</strain>
    </source>
</reference>
<sequence>MMGVIECLVVALLVARASSHKLLDLKHHFQPTVHAVPAIVHTTISHRPFVLPAPLVAPRPLVQPVLVQPRPLPPPIHSTVVIQTAPRAPPPPPPSPVLVQPVVQPRLVAPQQVLVPTRVVPPAAVVTHHHHPFFVSGLVAAQPPRSLLVHAPPPAALPAVAAPPPPPPPPAVQPLFVVPEPKPTVTTVPLQPRLVHQAVEPTRAEELPPKVSYILHHHTRLVQVAPPPPPPPPPPSAPAVLPAAAPLPTALVQPVAAVAPLPVPARQVQVIREVIRPTYVIEHLSKKQRKFRKIKMLKNCSLLKKLKSQLASSAENLHLYDTHGPYEDDAHVDSYSHVHVPYSGGSANVEVYRSIHGSEFAKRNGR</sequence>
<evidence type="ECO:0000313" key="3">
    <source>
        <dbReference type="Proteomes" id="UP000821866"/>
    </source>
</evidence>
<dbReference type="AlphaFoldDB" id="A0A9J6D8Z4"/>
<gene>
    <name evidence="2" type="ORF">HPB51_007020</name>
</gene>
<dbReference type="VEuPathDB" id="VectorBase:LOC119176821"/>
<keyword evidence="1" id="KW-0732">Signal</keyword>
<evidence type="ECO:0000313" key="2">
    <source>
        <dbReference type="EMBL" id="KAH8018466.1"/>
    </source>
</evidence>
<dbReference type="EMBL" id="JABSTU010000010">
    <property type="protein sequence ID" value="KAH8018466.1"/>
    <property type="molecule type" value="Genomic_DNA"/>
</dbReference>
<accession>A0A9J6D8Z4</accession>
<name>A0A9J6D8Z4_RHIMP</name>
<reference evidence="2" key="2">
    <citation type="submission" date="2021-09" db="EMBL/GenBank/DDBJ databases">
        <authorList>
            <person name="Jia N."/>
            <person name="Wang J."/>
            <person name="Shi W."/>
            <person name="Du L."/>
            <person name="Sun Y."/>
            <person name="Zhan W."/>
            <person name="Jiang J."/>
            <person name="Wang Q."/>
            <person name="Zhang B."/>
            <person name="Ji P."/>
            <person name="Sakyi L.B."/>
            <person name="Cui X."/>
            <person name="Yuan T."/>
            <person name="Jiang B."/>
            <person name="Yang W."/>
            <person name="Lam T.T.-Y."/>
            <person name="Chang Q."/>
            <person name="Ding S."/>
            <person name="Wang X."/>
            <person name="Zhu J."/>
            <person name="Ruan X."/>
            <person name="Zhao L."/>
            <person name="Wei J."/>
            <person name="Que T."/>
            <person name="Du C."/>
            <person name="Cheng J."/>
            <person name="Dai P."/>
            <person name="Han X."/>
            <person name="Huang E."/>
            <person name="Gao Y."/>
            <person name="Liu J."/>
            <person name="Shao H."/>
            <person name="Ye R."/>
            <person name="Li L."/>
            <person name="Wei W."/>
            <person name="Wang X."/>
            <person name="Wang C."/>
            <person name="Huo Q."/>
            <person name="Li W."/>
            <person name="Guo W."/>
            <person name="Chen H."/>
            <person name="Chen S."/>
            <person name="Zhou L."/>
            <person name="Zhou L."/>
            <person name="Ni X."/>
            <person name="Tian J."/>
            <person name="Zhou Y."/>
            <person name="Sheng Y."/>
            <person name="Liu T."/>
            <person name="Pan Y."/>
            <person name="Xia L."/>
            <person name="Li J."/>
            <person name="Zhao F."/>
            <person name="Cao W."/>
        </authorList>
    </citation>
    <scope>NUCLEOTIDE SEQUENCE</scope>
    <source>
        <strain evidence="2">Rmic-2018</strain>
        <tissue evidence="2">Larvae</tissue>
    </source>
</reference>
<dbReference type="PRINTS" id="PR01217">
    <property type="entry name" value="PRICHEXTENSN"/>
</dbReference>
<feature type="chain" id="PRO_5039919293" evidence="1">
    <location>
        <begin position="20"/>
        <end position="366"/>
    </location>
</feature>
<evidence type="ECO:0000256" key="1">
    <source>
        <dbReference type="SAM" id="SignalP"/>
    </source>
</evidence>
<comment type="caution">
    <text evidence="2">The sequence shown here is derived from an EMBL/GenBank/DDBJ whole genome shotgun (WGS) entry which is preliminary data.</text>
</comment>
<feature type="signal peptide" evidence="1">
    <location>
        <begin position="1"/>
        <end position="19"/>
    </location>
</feature>
<proteinExistence type="predicted"/>
<keyword evidence="3" id="KW-1185">Reference proteome</keyword>
<organism evidence="2 3">
    <name type="scientific">Rhipicephalus microplus</name>
    <name type="common">Cattle tick</name>
    <name type="synonym">Boophilus microplus</name>
    <dbReference type="NCBI Taxonomy" id="6941"/>
    <lineage>
        <taxon>Eukaryota</taxon>
        <taxon>Metazoa</taxon>
        <taxon>Ecdysozoa</taxon>
        <taxon>Arthropoda</taxon>
        <taxon>Chelicerata</taxon>
        <taxon>Arachnida</taxon>
        <taxon>Acari</taxon>
        <taxon>Parasitiformes</taxon>
        <taxon>Ixodida</taxon>
        <taxon>Ixodoidea</taxon>
        <taxon>Ixodidae</taxon>
        <taxon>Rhipicephalinae</taxon>
        <taxon>Rhipicephalus</taxon>
        <taxon>Boophilus</taxon>
    </lineage>
</organism>
<dbReference type="Proteomes" id="UP000821866">
    <property type="component" value="Chromosome 8"/>
</dbReference>